<dbReference type="InterPro" id="IPR043144">
    <property type="entry name" value="Mal/L-sulf/L-lact_DH-like_ah"/>
</dbReference>
<keyword evidence="5" id="KW-1185">Reference proteome</keyword>
<dbReference type="RefSeq" id="WP_203869902.1">
    <property type="nucleotide sequence ID" value="NZ_BONW01000039.1"/>
</dbReference>
<dbReference type="Gene3D" id="1.10.1530.10">
    <property type="match status" value="1"/>
</dbReference>
<comment type="similarity">
    <text evidence="1">Belongs to the LDH2/MDH2 oxidoreductase family.</text>
</comment>
<reference evidence="4 5" key="1">
    <citation type="submission" date="2021-01" db="EMBL/GenBank/DDBJ databases">
        <title>Whole genome shotgun sequence of Plantactinospora endophytica NBRC 110450.</title>
        <authorList>
            <person name="Komaki H."/>
            <person name="Tamura T."/>
        </authorList>
    </citation>
    <scope>NUCLEOTIDE SEQUENCE [LARGE SCALE GENOMIC DNA]</scope>
    <source>
        <strain evidence="4 5">NBRC 110450</strain>
    </source>
</reference>
<evidence type="ECO:0000313" key="5">
    <source>
        <dbReference type="Proteomes" id="UP000646749"/>
    </source>
</evidence>
<accession>A0ABQ4EA49</accession>
<dbReference type="InterPro" id="IPR003767">
    <property type="entry name" value="Malate/L-lactate_DH-like"/>
</dbReference>
<sequence>MALVEVTRLRRMVREILHAHGVPGPAARLQSDLLIAAELRGHPSHGVLRLRRIVERIRGGVADPRATGRHDWAGTALLRVDGEQGLGPVVAMSALDAVRERARTTGVAAAVIRHNNHLGMLSWYVEQVARAGQVAIATCTSEALVHPWGGRHAMIGTNPIAIGVPARPEPLVLDMATGLVSMGKIHDYANRGLPLPPGWALDAAGEPTTDARAATGGSIAPFGDAKGYALALSLEVLVATLTASETGTAVRGTLDSDQPSSKGDLFIVFDRPPEAVRDSIGAYLQAVRDTEPSGEIPVQVPGDRSRRRNELTLTQGVEVADEVWQHLSALHQDATPDPDDDSATHDAAHHDTAHDEAAHQDTAHHDAAHDDTAHGGATYGRTTEKAESER</sequence>
<dbReference type="PANTHER" id="PTHR11091">
    <property type="entry name" value="OXIDOREDUCTASE-RELATED"/>
    <property type="match status" value="1"/>
</dbReference>
<evidence type="ECO:0000256" key="2">
    <source>
        <dbReference type="ARBA" id="ARBA00023002"/>
    </source>
</evidence>
<dbReference type="Proteomes" id="UP000646749">
    <property type="component" value="Unassembled WGS sequence"/>
</dbReference>
<evidence type="ECO:0000256" key="1">
    <source>
        <dbReference type="ARBA" id="ARBA00006056"/>
    </source>
</evidence>
<dbReference type="Gene3D" id="3.30.60.50">
    <property type="entry name" value="Hypothetical oxidoreductase yiak, domain 3"/>
    <property type="match status" value="1"/>
</dbReference>
<dbReference type="EMBL" id="BONW01000039">
    <property type="protein sequence ID" value="GIG91519.1"/>
    <property type="molecule type" value="Genomic_DNA"/>
</dbReference>
<feature type="compositionally biased region" description="Basic and acidic residues" evidence="3">
    <location>
        <begin position="342"/>
        <end position="373"/>
    </location>
</feature>
<dbReference type="Pfam" id="PF02615">
    <property type="entry name" value="Ldh_2"/>
    <property type="match status" value="1"/>
</dbReference>
<dbReference type="PANTHER" id="PTHR11091:SF0">
    <property type="entry name" value="MALATE DEHYDROGENASE"/>
    <property type="match status" value="1"/>
</dbReference>
<protein>
    <submittedName>
        <fullName evidence="4">Dehydrogenase</fullName>
    </submittedName>
</protein>
<name>A0ABQ4EA49_9ACTN</name>
<feature type="region of interest" description="Disordered" evidence="3">
    <location>
        <begin position="332"/>
        <end position="390"/>
    </location>
</feature>
<keyword evidence="2" id="KW-0560">Oxidoreductase</keyword>
<dbReference type="Gene3D" id="3.30.1370.60">
    <property type="entry name" value="Hypothetical oxidoreductase yiak, domain 2"/>
    <property type="match status" value="1"/>
</dbReference>
<evidence type="ECO:0000256" key="3">
    <source>
        <dbReference type="SAM" id="MobiDB-lite"/>
    </source>
</evidence>
<gene>
    <name evidence="4" type="ORF">Pen02_64550</name>
</gene>
<proteinExistence type="inferred from homology"/>
<comment type="caution">
    <text evidence="4">The sequence shown here is derived from an EMBL/GenBank/DDBJ whole genome shotgun (WGS) entry which is preliminary data.</text>
</comment>
<dbReference type="InterPro" id="IPR036111">
    <property type="entry name" value="Mal/L-sulfo/L-lacto_DH-like_sf"/>
</dbReference>
<dbReference type="SUPFAM" id="SSF89733">
    <property type="entry name" value="L-sulfolactate dehydrogenase-like"/>
    <property type="match status" value="1"/>
</dbReference>
<evidence type="ECO:0000313" key="4">
    <source>
        <dbReference type="EMBL" id="GIG91519.1"/>
    </source>
</evidence>
<organism evidence="4 5">
    <name type="scientific">Plantactinospora endophytica</name>
    <dbReference type="NCBI Taxonomy" id="673535"/>
    <lineage>
        <taxon>Bacteria</taxon>
        <taxon>Bacillati</taxon>
        <taxon>Actinomycetota</taxon>
        <taxon>Actinomycetes</taxon>
        <taxon>Micromonosporales</taxon>
        <taxon>Micromonosporaceae</taxon>
        <taxon>Plantactinospora</taxon>
    </lineage>
</organism>
<dbReference type="InterPro" id="IPR043143">
    <property type="entry name" value="Mal/L-sulf/L-lact_DH-like_NADP"/>
</dbReference>